<keyword evidence="4" id="KW-0813">Transport</keyword>
<reference evidence="10 11" key="1">
    <citation type="submission" date="2017-09" db="EMBL/GenBank/DDBJ databases">
        <title>Genome sequencing of Besnoitia besnoiti strain Bb-Ger1.</title>
        <authorList>
            <person name="Schares G."/>
            <person name="Venepally P."/>
            <person name="Lorenzi H.A."/>
        </authorList>
    </citation>
    <scope>NUCLEOTIDE SEQUENCE [LARGE SCALE GENOMIC DNA]</scope>
    <source>
        <strain evidence="10 11">Bb-Ger1</strain>
    </source>
</reference>
<dbReference type="SUPFAM" id="SSF64268">
    <property type="entry name" value="PX domain"/>
    <property type="match status" value="1"/>
</dbReference>
<dbReference type="EMBL" id="NWUJ01000007">
    <property type="protein sequence ID" value="PFH33974.1"/>
    <property type="molecule type" value="Genomic_DNA"/>
</dbReference>
<dbReference type="GO" id="GO:0016020">
    <property type="term" value="C:membrane"/>
    <property type="evidence" value="ECO:0007669"/>
    <property type="project" value="UniProtKB-SubCell"/>
</dbReference>
<dbReference type="STRING" id="94643.A0A2A9M9U2"/>
<sequence>MAGSSGCGATPPTGSASTSPSGCTLSPDTGGASLGSTVGSRKDVPSARGLEGHIGGSPQTVKAGGSQTASLVGGRGGSVGSFPSKPPERPGSSAGSSIASSAPHHSLSITPHPNLSGPVSSAGGIPRVDQTGVDSDSSVSRASAPDFARKSLDAEAKKLREEGMHGRSHTSGRTASGASAPSPYHVSLPEPTSSSTETLSNTSLGSTSYGSSGGSLRPPAAADSPPHQRRGPEQNVAAPTRSSCPSAPSASAALFVPSSVPPPASFGVPQVDRLCSPQKFHASVSSAGSLLDADKPRTVLSPCQPSSAAVPLLSQGAPHPSSVDFLSVQNFTAGPSTQHPIFVNGKNAPSSEPSKEYTTRAENGEEDDDFLGDSFVVVEAVEGREEAPGCAFSPPPLRFPSHCFSADGLWDSEGSKGDFAVSVSDPETRSTGPLGRFTLYLVSGLTVGGVPFACRKRYSDFEWLRQQLVQSFPGVFVPPIPRKQKLGRFDNSFVENRRQGLQEFLQRLFSRRHLAKCSIFVGWLTRSAESGMDQFKKDFAARSLAEQLEEFQETFRAQLEGANGRGTRAESDRFIVFKQFLAKQLTILEELHRQFSRLASLSRSQFGCVSALQNLLRDTCAIEENLVRQLPDLPIPAVRCDLASLVSLQRACLVASPAHNYDVMQQVVAKEFDDTECMLEAVGSLERLVQLKHQAQAQIGREETSLRSVLRSSRGSWLQAFVHRKDKDAQISELRASLDALKMQVQVLEQWAEASRLVWVNVEMPKLVTAKSIAFTRAAQAFIDRQQQQFLQEARVWQAYGIRTGASDPQAPSTQNAPLPLRPFGEWEATREL</sequence>
<feature type="compositionally biased region" description="Polar residues" evidence="8">
    <location>
        <begin position="57"/>
        <end position="70"/>
    </location>
</feature>
<feature type="domain" description="PX" evidence="9">
    <location>
        <begin position="418"/>
        <end position="531"/>
    </location>
</feature>
<feature type="compositionally biased region" description="Low complexity" evidence="8">
    <location>
        <begin position="8"/>
        <end position="22"/>
    </location>
</feature>
<feature type="compositionally biased region" description="Polar residues" evidence="8">
    <location>
        <begin position="169"/>
        <end position="179"/>
    </location>
</feature>
<feature type="compositionally biased region" description="Basic and acidic residues" evidence="8">
    <location>
        <begin position="353"/>
        <end position="363"/>
    </location>
</feature>
<feature type="region of interest" description="Disordered" evidence="8">
    <location>
        <begin position="1"/>
        <end position="271"/>
    </location>
</feature>
<dbReference type="GO" id="GO:0000422">
    <property type="term" value="P:autophagy of mitochondrion"/>
    <property type="evidence" value="ECO:0007669"/>
    <property type="project" value="TreeGrafter"/>
</dbReference>
<dbReference type="GO" id="GO:0005769">
    <property type="term" value="C:early endosome"/>
    <property type="evidence" value="ECO:0007669"/>
    <property type="project" value="TreeGrafter"/>
</dbReference>
<dbReference type="PANTHER" id="PTHR45949">
    <property type="entry name" value="SORTING NEXIN-4"/>
    <property type="match status" value="1"/>
</dbReference>
<dbReference type="CDD" id="cd06093">
    <property type="entry name" value="PX_domain"/>
    <property type="match status" value="1"/>
</dbReference>
<dbReference type="InterPro" id="IPR001683">
    <property type="entry name" value="PX_dom"/>
</dbReference>
<keyword evidence="6" id="KW-0446">Lipid-binding</keyword>
<dbReference type="AlphaFoldDB" id="A0A2A9M9U2"/>
<dbReference type="KEGG" id="bbes:BESB_071260"/>
<dbReference type="Gene3D" id="3.30.1520.10">
    <property type="entry name" value="Phox-like domain"/>
    <property type="match status" value="1"/>
</dbReference>
<feature type="compositionally biased region" description="Basic and acidic residues" evidence="8">
    <location>
        <begin position="147"/>
        <end position="165"/>
    </location>
</feature>
<dbReference type="GO" id="GO:0061709">
    <property type="term" value="P:reticulophagy"/>
    <property type="evidence" value="ECO:0007669"/>
    <property type="project" value="TreeGrafter"/>
</dbReference>
<dbReference type="Proteomes" id="UP000224006">
    <property type="component" value="Unassembled WGS sequence"/>
</dbReference>
<dbReference type="SMART" id="SM00312">
    <property type="entry name" value="PX"/>
    <property type="match status" value="1"/>
</dbReference>
<keyword evidence="7" id="KW-0472">Membrane</keyword>
<evidence type="ECO:0000313" key="10">
    <source>
        <dbReference type="EMBL" id="PFH33974.1"/>
    </source>
</evidence>
<dbReference type="GO" id="GO:0032456">
    <property type="term" value="P:endocytic recycling"/>
    <property type="evidence" value="ECO:0007669"/>
    <property type="project" value="TreeGrafter"/>
</dbReference>
<evidence type="ECO:0000256" key="5">
    <source>
        <dbReference type="ARBA" id="ARBA00022490"/>
    </source>
</evidence>
<comment type="subcellular location">
    <subcellularLocation>
        <location evidence="2">Cytoplasm</location>
    </subcellularLocation>
    <subcellularLocation>
        <location evidence="1">Membrane</location>
        <topology evidence="1">Peripheral membrane protein</topology>
    </subcellularLocation>
</comment>
<evidence type="ECO:0000313" key="11">
    <source>
        <dbReference type="Proteomes" id="UP000224006"/>
    </source>
</evidence>
<evidence type="ECO:0000256" key="2">
    <source>
        <dbReference type="ARBA" id="ARBA00004496"/>
    </source>
</evidence>
<feature type="compositionally biased region" description="Low complexity" evidence="8">
    <location>
        <begin position="187"/>
        <end position="216"/>
    </location>
</feature>
<keyword evidence="11" id="KW-1185">Reference proteome</keyword>
<comment type="caution">
    <text evidence="10">The sequence shown here is derived from an EMBL/GenBank/DDBJ whole genome shotgun (WGS) entry which is preliminary data.</text>
</comment>
<dbReference type="OrthoDB" id="10254720at2759"/>
<evidence type="ECO:0000256" key="4">
    <source>
        <dbReference type="ARBA" id="ARBA00022448"/>
    </source>
</evidence>
<dbReference type="GeneID" id="40312052"/>
<dbReference type="Pfam" id="PF00787">
    <property type="entry name" value="PX"/>
    <property type="match status" value="1"/>
</dbReference>
<dbReference type="VEuPathDB" id="ToxoDB:BESB_071260"/>
<feature type="compositionally biased region" description="Low complexity" evidence="8">
    <location>
        <begin position="133"/>
        <end position="144"/>
    </location>
</feature>
<dbReference type="PROSITE" id="PS50195">
    <property type="entry name" value="PX"/>
    <property type="match status" value="1"/>
</dbReference>
<evidence type="ECO:0000256" key="6">
    <source>
        <dbReference type="ARBA" id="ARBA00023121"/>
    </source>
</evidence>
<dbReference type="GO" id="GO:0034727">
    <property type="term" value="P:piecemeal microautophagy of the nucleus"/>
    <property type="evidence" value="ECO:0007669"/>
    <property type="project" value="TreeGrafter"/>
</dbReference>
<comment type="similarity">
    <text evidence="3">Belongs to the sorting nexin family.</text>
</comment>
<feature type="compositionally biased region" description="Low complexity" evidence="8">
    <location>
        <begin position="237"/>
        <end position="258"/>
    </location>
</feature>
<feature type="region of interest" description="Disordered" evidence="8">
    <location>
        <begin position="336"/>
        <end position="365"/>
    </location>
</feature>
<protein>
    <recommendedName>
        <fullName evidence="9">PX domain-containing protein</fullName>
    </recommendedName>
</protein>
<evidence type="ECO:0000256" key="7">
    <source>
        <dbReference type="ARBA" id="ARBA00023136"/>
    </source>
</evidence>
<dbReference type="InterPro" id="IPR036871">
    <property type="entry name" value="PX_dom_sf"/>
</dbReference>
<dbReference type="GO" id="GO:0035091">
    <property type="term" value="F:phosphatidylinositol binding"/>
    <property type="evidence" value="ECO:0007669"/>
    <property type="project" value="InterPro"/>
</dbReference>
<dbReference type="GO" id="GO:0015031">
    <property type="term" value="P:protein transport"/>
    <property type="evidence" value="ECO:0007669"/>
    <property type="project" value="TreeGrafter"/>
</dbReference>
<gene>
    <name evidence="10" type="ORF">BESB_071260</name>
</gene>
<evidence type="ECO:0000256" key="1">
    <source>
        <dbReference type="ARBA" id="ARBA00004170"/>
    </source>
</evidence>
<evidence type="ECO:0000256" key="8">
    <source>
        <dbReference type="SAM" id="MobiDB-lite"/>
    </source>
</evidence>
<keyword evidence="5" id="KW-0963">Cytoplasm</keyword>
<organism evidence="10 11">
    <name type="scientific">Besnoitia besnoiti</name>
    <name type="common">Apicomplexan protozoan</name>
    <dbReference type="NCBI Taxonomy" id="94643"/>
    <lineage>
        <taxon>Eukaryota</taxon>
        <taxon>Sar</taxon>
        <taxon>Alveolata</taxon>
        <taxon>Apicomplexa</taxon>
        <taxon>Conoidasida</taxon>
        <taxon>Coccidia</taxon>
        <taxon>Eucoccidiorida</taxon>
        <taxon>Eimeriorina</taxon>
        <taxon>Sarcocystidae</taxon>
        <taxon>Besnoitia</taxon>
    </lineage>
</organism>
<proteinExistence type="inferred from homology"/>
<feature type="compositionally biased region" description="Low complexity" evidence="8">
    <location>
        <begin position="90"/>
        <end position="109"/>
    </location>
</feature>
<dbReference type="PANTHER" id="PTHR45949:SF2">
    <property type="entry name" value="SORTING NEXIN-4"/>
    <property type="match status" value="1"/>
</dbReference>
<dbReference type="GO" id="GO:0000407">
    <property type="term" value="C:phagophore assembly site"/>
    <property type="evidence" value="ECO:0007669"/>
    <property type="project" value="TreeGrafter"/>
</dbReference>
<evidence type="ECO:0000256" key="3">
    <source>
        <dbReference type="ARBA" id="ARBA00010883"/>
    </source>
</evidence>
<name>A0A2A9M9U2_BESBE</name>
<accession>A0A2A9M9U2</accession>
<dbReference type="RefSeq" id="XP_029217983.1">
    <property type="nucleotide sequence ID" value="XM_029365499.1"/>
</dbReference>
<evidence type="ECO:0000259" key="9">
    <source>
        <dbReference type="PROSITE" id="PS50195"/>
    </source>
</evidence>